<dbReference type="RefSeq" id="WP_115135105.1">
    <property type="nucleotide sequence ID" value="NZ_UGRS01000003.1"/>
</dbReference>
<dbReference type="AlphaFoldDB" id="A0A378X617"/>
<dbReference type="Proteomes" id="UP000254055">
    <property type="component" value="Unassembled WGS sequence"/>
</dbReference>
<protein>
    <submittedName>
        <fullName evidence="1">Uncharacterized protein</fullName>
    </submittedName>
</protein>
<gene>
    <name evidence="1" type="ORF">NCTC12229_02302</name>
</gene>
<accession>A0A378X617</accession>
<name>A0A378X617_9NEIS</name>
<reference evidence="1 2" key="1">
    <citation type="submission" date="2018-06" db="EMBL/GenBank/DDBJ databases">
        <authorList>
            <consortium name="Pathogen Informatics"/>
            <person name="Doyle S."/>
        </authorList>
    </citation>
    <scope>NUCLEOTIDE SEQUENCE [LARGE SCALE GENOMIC DNA]</scope>
    <source>
        <strain evidence="1 2">NCTC12229</strain>
    </source>
</reference>
<sequence>MKNSFFNNIIIDFPIVDEDDHHPDIVDLSDKIQNNGREYLWRTNKGDDIEYKLRPNESEISLFDLKDEFIQAYSHQFYCDSDSYRDGLLYLYFIFFFVFTNKPAKVSRCRLYKAVQLNLRKIIALADSDDEFKEKLKHIKISEKQNYPENDHWEMSFDPIDAIENADIQLLLKNSSSFVPNEQDDLFYSMILKAGNA</sequence>
<evidence type="ECO:0000313" key="1">
    <source>
        <dbReference type="EMBL" id="SUA48878.1"/>
    </source>
</evidence>
<organism evidence="1 2">
    <name type="scientific">Neisseria zoodegmatis</name>
    <dbReference type="NCBI Taxonomy" id="326523"/>
    <lineage>
        <taxon>Bacteria</taxon>
        <taxon>Pseudomonadati</taxon>
        <taxon>Pseudomonadota</taxon>
        <taxon>Betaproteobacteria</taxon>
        <taxon>Neisseriales</taxon>
        <taxon>Neisseriaceae</taxon>
        <taxon>Neisseria</taxon>
    </lineage>
</organism>
<evidence type="ECO:0000313" key="2">
    <source>
        <dbReference type="Proteomes" id="UP000254055"/>
    </source>
</evidence>
<dbReference type="EMBL" id="UGRS01000003">
    <property type="protein sequence ID" value="SUA48878.1"/>
    <property type="molecule type" value="Genomic_DNA"/>
</dbReference>
<dbReference type="OrthoDB" id="10015160at2"/>
<proteinExistence type="predicted"/>